<dbReference type="RefSeq" id="XP_013929092.1">
    <property type="nucleotide sequence ID" value="XM_014073617.1"/>
</dbReference>
<feature type="compositionally biased region" description="Pro residues" evidence="1">
    <location>
        <begin position="43"/>
        <end position="52"/>
    </location>
</feature>
<evidence type="ECO:0000256" key="1">
    <source>
        <dbReference type="SAM" id="MobiDB-lite"/>
    </source>
</evidence>
<accession>A0A6I9YXR9</accession>
<organism evidence="2 3">
    <name type="scientific">Thamnophis sirtalis</name>
    <dbReference type="NCBI Taxonomy" id="35019"/>
    <lineage>
        <taxon>Eukaryota</taxon>
        <taxon>Metazoa</taxon>
        <taxon>Chordata</taxon>
        <taxon>Craniata</taxon>
        <taxon>Vertebrata</taxon>
        <taxon>Euteleostomi</taxon>
        <taxon>Lepidosauria</taxon>
        <taxon>Squamata</taxon>
        <taxon>Bifurcata</taxon>
        <taxon>Unidentata</taxon>
        <taxon>Episquamata</taxon>
        <taxon>Toxicofera</taxon>
        <taxon>Serpentes</taxon>
        <taxon>Colubroidea</taxon>
        <taxon>Colubridae</taxon>
        <taxon>Natricinae</taxon>
        <taxon>Thamnophis</taxon>
    </lineage>
</organism>
<keyword evidence="2" id="KW-1185">Reference proteome</keyword>
<feature type="region of interest" description="Disordered" evidence="1">
    <location>
        <begin position="87"/>
        <end position="124"/>
    </location>
</feature>
<dbReference type="Proteomes" id="UP000504617">
    <property type="component" value="Unplaced"/>
</dbReference>
<gene>
    <name evidence="3" type="primary">LOC106554878</name>
</gene>
<sequence length="184" mass="19551">MLEGINVEDKEVVNTVKGVIKAVLDGVKELVKLTIEKQEHPSPTSPVKPTLPVPATDSQLELPLTDREMEILNKTAGLTPTAEVLADATDEEVAPPKPPLPCIRVAENSPPPALPPKKRQSAPPLREWLSWPPLAEQPVVPVYPLGSTNRNLKMIAPPAETPGGAASPTEGNLPASRPTAAWGS</sequence>
<evidence type="ECO:0000313" key="3">
    <source>
        <dbReference type="RefSeq" id="XP_013929092.1"/>
    </source>
</evidence>
<dbReference type="GeneID" id="106554878"/>
<evidence type="ECO:0000313" key="2">
    <source>
        <dbReference type="Proteomes" id="UP000504617"/>
    </source>
</evidence>
<dbReference type="AlphaFoldDB" id="A0A6I9YXR9"/>
<name>A0A6I9YXR9_9SAUR</name>
<dbReference type="OrthoDB" id="25179at2759"/>
<dbReference type="KEGG" id="tsr:106554878"/>
<reference evidence="3" key="1">
    <citation type="submission" date="2025-08" db="UniProtKB">
        <authorList>
            <consortium name="RefSeq"/>
        </authorList>
    </citation>
    <scope>IDENTIFICATION</scope>
    <source>
        <tissue evidence="3">Skeletal muscle</tissue>
    </source>
</reference>
<feature type="region of interest" description="Disordered" evidence="1">
    <location>
        <begin position="37"/>
        <end position="56"/>
    </location>
</feature>
<proteinExistence type="predicted"/>
<protein>
    <submittedName>
        <fullName evidence="3">Rap guanine nucleotide exchange factor 1-like</fullName>
    </submittedName>
</protein>
<feature type="region of interest" description="Disordered" evidence="1">
    <location>
        <begin position="145"/>
        <end position="184"/>
    </location>
</feature>